<sequence length="482" mass="54834">MKNQLRMGLAMGRGQVIRITAISALVLIWVVHWQWSNLTGDLSWVNKSYGSEASRPPASSVVKGLGQPLPTDIDLSDPDAPFIGWPLKRVCNEVEEWTKGVVFVCDNNFGGVGNVRNFILTCVRYAIEAGATGMVMPLIRKRRDDNIKIITDPSDFRPFSYLFDEQNFREAMAENCPQITIYDTWFDVPNLPLIDGNASQPYIEKVDFRELDRPDTKRCDFAELDHQTDRFQVRFKEFLHNPENGTVPSARNPRLFRGTDWPGVLWEWPVWRDGPELANTFAGLCKFNKTMMRLGKLALAKMQEFGPQNPGDLRVGHEESSKFLGVHLRTEADALDFWPTYEEQEEAYLGKAAEVGLAVGYIASGNLTEAHKFSTAAEAELGMKMVSKDDLLDGPDLEELHSLSWDQQGLVDYIVLTAADYFTGNSRSSFSISVTKKRHLKSEGLYSRPYKVRPNGYDRSFIVGPMTMYYEHWLFIWDAMWP</sequence>
<name>A0A9W8YTA7_9PEZI</name>
<reference evidence="4" key="1">
    <citation type="submission" date="2022-10" db="EMBL/GenBank/DDBJ databases">
        <title>Tapping the CABI collections for fungal endophytes: first genome assemblies for Collariella, Neodidymelliopsis, Ascochyta clinopodiicola, Didymella pomorum, Didymosphaeria variabile, Neocosmospora piperis and Neocucurbitaria cava.</title>
        <authorList>
            <person name="Hill R."/>
        </authorList>
    </citation>
    <scope>NUCLEOTIDE SEQUENCE</scope>
    <source>
        <strain evidence="4">IMI 355082</strain>
    </source>
</reference>
<dbReference type="EMBL" id="JAPEVB010000003">
    <property type="protein sequence ID" value="KAJ4391073.1"/>
    <property type="molecule type" value="Genomic_DNA"/>
</dbReference>
<keyword evidence="5" id="KW-1185">Reference proteome</keyword>
<dbReference type="InterPro" id="IPR019378">
    <property type="entry name" value="GDP-Fuc_O-FucTrfase"/>
</dbReference>
<keyword evidence="1" id="KW-0808">Transferase</keyword>
<evidence type="ECO:0000313" key="4">
    <source>
        <dbReference type="EMBL" id="KAJ4391073.1"/>
    </source>
</evidence>
<comment type="caution">
    <text evidence="4">The sequence shown here is derived from an EMBL/GenBank/DDBJ whole genome shotgun (WGS) entry which is preliminary data.</text>
</comment>
<protein>
    <recommendedName>
        <fullName evidence="6">Alternative oxidase</fullName>
    </recommendedName>
</protein>
<dbReference type="Gene3D" id="3.40.50.11350">
    <property type="match status" value="1"/>
</dbReference>
<keyword evidence="2" id="KW-0294">Fucose metabolism</keyword>
<evidence type="ECO:0000256" key="3">
    <source>
        <dbReference type="ARBA" id="ARBA00023277"/>
    </source>
</evidence>
<keyword evidence="3" id="KW-0119">Carbohydrate metabolism</keyword>
<evidence type="ECO:0000256" key="2">
    <source>
        <dbReference type="ARBA" id="ARBA00023253"/>
    </source>
</evidence>
<evidence type="ECO:0000313" key="5">
    <source>
        <dbReference type="Proteomes" id="UP001140453"/>
    </source>
</evidence>
<accession>A0A9W8YTA7</accession>
<dbReference type="Pfam" id="PF10250">
    <property type="entry name" value="O-FucT"/>
    <property type="match status" value="1"/>
</dbReference>
<dbReference type="GO" id="GO:0016740">
    <property type="term" value="F:transferase activity"/>
    <property type="evidence" value="ECO:0007669"/>
    <property type="project" value="UniProtKB-KW"/>
</dbReference>
<dbReference type="CDD" id="cd11296">
    <property type="entry name" value="O-FucT_like"/>
    <property type="match status" value="1"/>
</dbReference>
<organism evidence="4 5">
    <name type="scientific">Gnomoniopsis smithogilvyi</name>
    <dbReference type="NCBI Taxonomy" id="1191159"/>
    <lineage>
        <taxon>Eukaryota</taxon>
        <taxon>Fungi</taxon>
        <taxon>Dikarya</taxon>
        <taxon>Ascomycota</taxon>
        <taxon>Pezizomycotina</taxon>
        <taxon>Sordariomycetes</taxon>
        <taxon>Sordariomycetidae</taxon>
        <taxon>Diaporthales</taxon>
        <taxon>Gnomoniaceae</taxon>
        <taxon>Gnomoniopsis</taxon>
    </lineage>
</organism>
<dbReference type="Proteomes" id="UP001140453">
    <property type="component" value="Unassembled WGS sequence"/>
</dbReference>
<dbReference type="OrthoDB" id="20368at2759"/>
<evidence type="ECO:0008006" key="6">
    <source>
        <dbReference type="Google" id="ProtNLM"/>
    </source>
</evidence>
<evidence type="ECO:0000256" key="1">
    <source>
        <dbReference type="ARBA" id="ARBA00022679"/>
    </source>
</evidence>
<dbReference type="GO" id="GO:0006004">
    <property type="term" value="P:fucose metabolic process"/>
    <property type="evidence" value="ECO:0007669"/>
    <property type="project" value="UniProtKB-KW"/>
</dbReference>
<dbReference type="AlphaFoldDB" id="A0A9W8YTA7"/>
<gene>
    <name evidence="4" type="ORF">N0V93_004687</name>
</gene>
<proteinExistence type="predicted"/>